<reference evidence="2" key="2">
    <citation type="submission" date="2021-04" db="EMBL/GenBank/DDBJ databases">
        <authorList>
            <person name="Podell S."/>
        </authorList>
    </citation>
    <scope>NUCLEOTIDE SEQUENCE</scope>
    <source>
        <strain evidence="2">Hildebrandi</strain>
    </source>
</reference>
<dbReference type="Proteomes" id="UP000693970">
    <property type="component" value="Unassembled WGS sequence"/>
</dbReference>
<protein>
    <submittedName>
        <fullName evidence="2">Uncharacterized protein</fullName>
    </submittedName>
</protein>
<feature type="compositionally biased region" description="Polar residues" evidence="1">
    <location>
        <begin position="10"/>
        <end position="24"/>
    </location>
</feature>
<gene>
    <name evidence="2" type="ORF">IV203_007539</name>
</gene>
<dbReference type="AlphaFoldDB" id="A0A9K3PDA0"/>
<feature type="region of interest" description="Disordered" evidence="1">
    <location>
        <begin position="1"/>
        <end position="25"/>
    </location>
</feature>
<organism evidence="2 3">
    <name type="scientific">Nitzschia inconspicua</name>
    <dbReference type="NCBI Taxonomy" id="303405"/>
    <lineage>
        <taxon>Eukaryota</taxon>
        <taxon>Sar</taxon>
        <taxon>Stramenopiles</taxon>
        <taxon>Ochrophyta</taxon>
        <taxon>Bacillariophyta</taxon>
        <taxon>Bacillariophyceae</taxon>
        <taxon>Bacillariophycidae</taxon>
        <taxon>Bacillariales</taxon>
        <taxon>Bacillariaceae</taxon>
        <taxon>Nitzschia</taxon>
    </lineage>
</organism>
<evidence type="ECO:0000313" key="3">
    <source>
        <dbReference type="Proteomes" id="UP000693970"/>
    </source>
</evidence>
<reference evidence="2" key="1">
    <citation type="journal article" date="2021" name="Sci. Rep.">
        <title>Diploid genomic architecture of Nitzschia inconspicua, an elite biomass production diatom.</title>
        <authorList>
            <person name="Oliver A."/>
            <person name="Podell S."/>
            <person name="Pinowska A."/>
            <person name="Traller J.C."/>
            <person name="Smith S.R."/>
            <person name="McClure R."/>
            <person name="Beliaev A."/>
            <person name="Bohutskyi P."/>
            <person name="Hill E.A."/>
            <person name="Rabines A."/>
            <person name="Zheng H."/>
            <person name="Allen L.Z."/>
            <person name="Kuo A."/>
            <person name="Grigoriev I.V."/>
            <person name="Allen A.E."/>
            <person name="Hazlebeck D."/>
            <person name="Allen E.E."/>
        </authorList>
    </citation>
    <scope>NUCLEOTIDE SEQUENCE</scope>
    <source>
        <strain evidence="2">Hildebrandi</strain>
    </source>
</reference>
<dbReference type="EMBL" id="JAGRRH010000025">
    <property type="protein sequence ID" value="KAG7342446.1"/>
    <property type="molecule type" value="Genomic_DNA"/>
</dbReference>
<comment type="caution">
    <text evidence="2">The sequence shown here is derived from an EMBL/GenBank/DDBJ whole genome shotgun (WGS) entry which is preliminary data.</text>
</comment>
<sequence>MGVSKDPLRQQCSQRMSAGSSDGYQRTCRHQLGVSKVVPCDHHWGEHAGMLTIKQTWEYCSEEWETSCGGRKRQPDRRGMFPKGRAILLAGDSDEKLAADTLSPNVWPVANPRLGAKRYPCVDTTSGLK</sequence>
<accession>A0A9K3PDA0</accession>
<name>A0A9K3PDA0_9STRA</name>
<evidence type="ECO:0000313" key="2">
    <source>
        <dbReference type="EMBL" id="KAG7342446.1"/>
    </source>
</evidence>
<proteinExistence type="predicted"/>
<evidence type="ECO:0000256" key="1">
    <source>
        <dbReference type="SAM" id="MobiDB-lite"/>
    </source>
</evidence>
<keyword evidence="3" id="KW-1185">Reference proteome</keyword>